<evidence type="ECO:0000256" key="5">
    <source>
        <dbReference type="ARBA" id="ARBA00022989"/>
    </source>
</evidence>
<feature type="transmembrane region" description="Helical" evidence="7">
    <location>
        <begin position="145"/>
        <end position="165"/>
    </location>
</feature>
<comment type="similarity">
    <text evidence="2">Belongs to the ExbB/TolQ family.</text>
</comment>
<dbReference type="GO" id="GO:0017038">
    <property type="term" value="P:protein import"/>
    <property type="evidence" value="ECO:0007669"/>
    <property type="project" value="TreeGrafter"/>
</dbReference>
<comment type="subcellular location">
    <subcellularLocation>
        <location evidence="1">Cell membrane</location>
        <topology evidence="1">Multi-pass membrane protein</topology>
    </subcellularLocation>
</comment>
<evidence type="ECO:0000256" key="1">
    <source>
        <dbReference type="ARBA" id="ARBA00004651"/>
    </source>
</evidence>
<dbReference type="PANTHER" id="PTHR30625">
    <property type="entry name" value="PROTEIN TOLQ"/>
    <property type="match status" value="1"/>
</dbReference>
<keyword evidence="6 7" id="KW-0472">Membrane</keyword>
<gene>
    <name evidence="9" type="ORF">MSIBF_A1970006</name>
</gene>
<feature type="transmembrane region" description="Helical" evidence="7">
    <location>
        <begin position="20"/>
        <end position="41"/>
    </location>
</feature>
<dbReference type="AlphaFoldDB" id="A0A098EAU3"/>
<protein>
    <recommendedName>
        <fullName evidence="8">MotA/TolQ/ExbB proton channel domain-containing protein</fullName>
    </recommendedName>
</protein>
<evidence type="ECO:0000256" key="6">
    <source>
        <dbReference type="ARBA" id="ARBA00023136"/>
    </source>
</evidence>
<reference evidence="9" key="1">
    <citation type="submission" date="2014-09" db="EMBL/GenBank/DDBJ databases">
        <authorList>
            <person name="Probst J Alexander"/>
        </authorList>
    </citation>
    <scope>NUCLEOTIDE SEQUENCE</scope>
</reference>
<dbReference type="InterPro" id="IPR050790">
    <property type="entry name" value="ExbB/TolQ_transport"/>
</dbReference>
<dbReference type="PANTHER" id="PTHR30625:SF3">
    <property type="entry name" value="TOL-PAL SYSTEM PROTEIN TOLQ"/>
    <property type="match status" value="1"/>
</dbReference>
<evidence type="ECO:0000256" key="7">
    <source>
        <dbReference type="SAM" id="Phobius"/>
    </source>
</evidence>
<dbReference type="GO" id="GO:0005886">
    <property type="term" value="C:plasma membrane"/>
    <property type="evidence" value="ECO:0007669"/>
    <property type="project" value="UniProtKB-SubCell"/>
</dbReference>
<evidence type="ECO:0000256" key="3">
    <source>
        <dbReference type="ARBA" id="ARBA00022475"/>
    </source>
</evidence>
<dbReference type="EMBL" id="CCXY01000109">
    <property type="protein sequence ID" value="CEG12130.1"/>
    <property type="molecule type" value="Genomic_DNA"/>
</dbReference>
<sequence length="202" mass="22940">MDLLQELMTVTLTISNSLLYPVIILLIVLVALLFLFLGELLSEYSKRTRNIDAVDEKLNETHLSDFYKNLNKIISEKDKYNEKVITIKITRLLSDYENMIMKKLEKTRLLIRVGPMLGLMGTLIPLGPALLGLSAGNIEQLAKNLVIAFTTTVVGLLIGVVAMVITTIRQRWYMKDLNDVEYIAEVLMESKDDENEKNKIHA</sequence>
<proteinExistence type="inferred from homology"/>
<evidence type="ECO:0000313" key="9">
    <source>
        <dbReference type="EMBL" id="CEG12130.1"/>
    </source>
</evidence>
<keyword evidence="4 7" id="KW-0812">Transmembrane</keyword>
<keyword evidence="5 7" id="KW-1133">Transmembrane helix</keyword>
<evidence type="ECO:0000259" key="8">
    <source>
        <dbReference type="Pfam" id="PF01618"/>
    </source>
</evidence>
<dbReference type="InterPro" id="IPR002898">
    <property type="entry name" value="MotA_ExbB_proton_chnl"/>
</dbReference>
<dbReference type="Pfam" id="PF01618">
    <property type="entry name" value="MotA_ExbB"/>
    <property type="match status" value="1"/>
</dbReference>
<evidence type="ECO:0000256" key="2">
    <source>
        <dbReference type="ARBA" id="ARBA00010442"/>
    </source>
</evidence>
<feature type="transmembrane region" description="Helical" evidence="7">
    <location>
        <begin position="109"/>
        <end position="133"/>
    </location>
</feature>
<feature type="domain" description="MotA/TolQ/ExbB proton channel" evidence="8">
    <location>
        <begin position="67"/>
        <end position="175"/>
    </location>
</feature>
<keyword evidence="3" id="KW-1003">Cell membrane</keyword>
<accession>A0A098EAU3</accession>
<organism evidence="9">
    <name type="scientific">groundwater metagenome</name>
    <dbReference type="NCBI Taxonomy" id="717931"/>
    <lineage>
        <taxon>unclassified sequences</taxon>
        <taxon>metagenomes</taxon>
        <taxon>ecological metagenomes</taxon>
    </lineage>
</organism>
<evidence type="ECO:0000256" key="4">
    <source>
        <dbReference type="ARBA" id="ARBA00022692"/>
    </source>
</evidence>
<name>A0A098EAU3_9ZZZZ</name>